<evidence type="ECO:0000256" key="1">
    <source>
        <dbReference type="ARBA" id="ARBA00004167"/>
    </source>
</evidence>
<feature type="domain" description="3CxxC-type" evidence="10">
    <location>
        <begin position="47"/>
        <end position="150"/>
    </location>
</feature>
<feature type="compositionally biased region" description="Basic residues" evidence="8">
    <location>
        <begin position="418"/>
        <end position="436"/>
    </location>
</feature>
<dbReference type="GO" id="GO:0031849">
    <property type="term" value="F:olfactory receptor binding"/>
    <property type="evidence" value="ECO:0007669"/>
    <property type="project" value="TreeGrafter"/>
</dbReference>
<gene>
    <name evidence="11" type="ORF">mPipKuh1_015272</name>
</gene>
<protein>
    <recommendedName>
        <fullName evidence="10">3CxxC-type domain-containing protein</fullName>
    </recommendedName>
</protein>
<dbReference type="OrthoDB" id="9834809at2759"/>
<keyword evidence="2 9" id="KW-0812">Transmembrane</keyword>
<dbReference type="GO" id="GO:0008270">
    <property type="term" value="F:zinc ion binding"/>
    <property type="evidence" value="ECO:0007669"/>
    <property type="project" value="UniProtKB-KW"/>
</dbReference>
<evidence type="ECO:0000256" key="8">
    <source>
        <dbReference type="SAM" id="MobiDB-lite"/>
    </source>
</evidence>
<reference evidence="11 12" key="1">
    <citation type="journal article" date="2020" name="Nature">
        <title>Six reference-quality genomes reveal evolution of bat adaptations.</title>
        <authorList>
            <person name="Jebb D."/>
            <person name="Huang Z."/>
            <person name="Pippel M."/>
            <person name="Hughes G.M."/>
            <person name="Lavrichenko K."/>
            <person name="Devanna P."/>
            <person name="Winkler S."/>
            <person name="Jermiin L.S."/>
            <person name="Skirmuntt E.C."/>
            <person name="Katzourakis A."/>
            <person name="Burkitt-Gray L."/>
            <person name="Ray D.A."/>
            <person name="Sullivan K.A.M."/>
            <person name="Roscito J.G."/>
            <person name="Kirilenko B.M."/>
            <person name="Davalos L.M."/>
            <person name="Corthals A.P."/>
            <person name="Power M.L."/>
            <person name="Jones G."/>
            <person name="Ransome R.D."/>
            <person name="Dechmann D.K.N."/>
            <person name="Locatelli A.G."/>
            <person name="Puechmaille S.J."/>
            <person name="Fedrigo O."/>
            <person name="Jarvis E.D."/>
            <person name="Hiller M."/>
            <person name="Vernes S.C."/>
            <person name="Myers E.W."/>
            <person name="Teeling E.C."/>
        </authorList>
    </citation>
    <scope>NUCLEOTIDE SEQUENCE [LARGE SCALE GENOMIC DNA]</scope>
    <source>
        <strain evidence="11">MPipKuh1</strain>
        <tissue evidence="11">Flight muscle</tissue>
    </source>
</reference>
<proteinExistence type="predicted"/>
<dbReference type="GO" id="GO:0051205">
    <property type="term" value="P:protein insertion into membrane"/>
    <property type="evidence" value="ECO:0007669"/>
    <property type="project" value="TreeGrafter"/>
</dbReference>
<dbReference type="InterPro" id="IPR026096">
    <property type="entry name" value="R-trans_p"/>
</dbReference>
<evidence type="ECO:0000313" key="11">
    <source>
        <dbReference type="EMBL" id="KAF6353907.1"/>
    </source>
</evidence>
<keyword evidence="4" id="KW-0863">Zinc-finger</keyword>
<dbReference type="SMART" id="SM01328">
    <property type="entry name" value="zf-3CxxC"/>
    <property type="match status" value="1"/>
</dbReference>
<dbReference type="GO" id="GO:0016020">
    <property type="term" value="C:membrane"/>
    <property type="evidence" value="ECO:0007669"/>
    <property type="project" value="UniProtKB-SubCell"/>
</dbReference>
<dbReference type="AlphaFoldDB" id="A0A7J7XW37"/>
<evidence type="ECO:0000256" key="6">
    <source>
        <dbReference type="ARBA" id="ARBA00022989"/>
    </source>
</evidence>
<evidence type="ECO:0000256" key="4">
    <source>
        <dbReference type="ARBA" id="ARBA00022771"/>
    </source>
</evidence>
<accession>A0A7J7XW37</accession>
<dbReference type="PANTHER" id="PTHR14402">
    <property type="entry name" value="RECEPTOR TRANSPORTING PROTEIN"/>
    <property type="match status" value="1"/>
</dbReference>
<evidence type="ECO:0000256" key="3">
    <source>
        <dbReference type="ARBA" id="ARBA00022723"/>
    </source>
</evidence>
<dbReference type="Pfam" id="PF13695">
    <property type="entry name" value="Zn_ribbon_3CxxC"/>
    <property type="match status" value="1"/>
</dbReference>
<dbReference type="EMBL" id="JACAGB010000007">
    <property type="protein sequence ID" value="KAF6353907.1"/>
    <property type="molecule type" value="Genomic_DNA"/>
</dbReference>
<feature type="region of interest" description="Disordered" evidence="8">
    <location>
        <begin position="373"/>
        <end position="394"/>
    </location>
</feature>
<dbReference type="GO" id="GO:0001580">
    <property type="term" value="P:detection of chemical stimulus involved in sensory perception of bitter taste"/>
    <property type="evidence" value="ECO:0007669"/>
    <property type="project" value="TreeGrafter"/>
</dbReference>
<feature type="region of interest" description="Disordered" evidence="8">
    <location>
        <begin position="407"/>
        <end position="440"/>
    </location>
</feature>
<evidence type="ECO:0000259" key="10">
    <source>
        <dbReference type="SMART" id="SM01328"/>
    </source>
</evidence>
<comment type="caution">
    <text evidence="11">The sequence shown here is derived from an EMBL/GenBank/DDBJ whole genome shotgun (WGS) entry which is preliminary data.</text>
</comment>
<keyword evidence="7 9" id="KW-0472">Membrane</keyword>
<evidence type="ECO:0000256" key="7">
    <source>
        <dbReference type="ARBA" id="ARBA00023136"/>
    </source>
</evidence>
<dbReference type="InterPro" id="IPR027377">
    <property type="entry name" value="ZAR1/RTP1-5-like_Znf-3CxxC"/>
</dbReference>
<dbReference type="PANTHER" id="PTHR14402:SF2">
    <property type="entry name" value="RECEPTOR-TRANSPORTING PROTEIN 5"/>
    <property type="match status" value="1"/>
</dbReference>
<dbReference type="Proteomes" id="UP000558488">
    <property type="component" value="Unassembled WGS sequence"/>
</dbReference>
<evidence type="ECO:0000313" key="12">
    <source>
        <dbReference type="Proteomes" id="UP000558488"/>
    </source>
</evidence>
<comment type="subcellular location">
    <subcellularLocation>
        <location evidence="1">Membrane</location>
        <topology evidence="1">Single-pass membrane protein</topology>
    </subcellularLocation>
</comment>
<keyword evidence="3" id="KW-0479">Metal-binding</keyword>
<keyword evidence="6 9" id="KW-1133">Transmembrane helix</keyword>
<sequence length="481" mass="52054">MDGMDVWVSTLAQLMAKRKPEDTWELVLEENLASGQLDSGSHEYRLRGLSRLQCSRCQWGWSSAHVHILFHVRWDKDRRLGLVKMRIWAQACQLCPPDARGACQVSLLNVRLFLNKLVLFVLQQCYQESISSDQCPEVCFGDHCEACDLGVCFFQKPPDPAWEPATRSPSAVQAMPALGGAVASRAWDFIPPSAPEPLSESSGFFSEDADIVTVPFTLVGAGKDQGTAGPGEGPPGEAGPQGLMIIGGGGPADQPASLGAVPTSVSILVNIKTPILHGKGHLLKNIKSFQVKGFIFKGFGSRLGQAPGPDADPSSDGAPAGDATLPVPYVLGLTEKGEGSITFPLSLANVTRGPSPLLDLHSSLTFPFVVSDQSQGGAERGSDPALSPASSGSRGSLIIPSSVFSTMQLGGPPGSGCRRSRHCDRHRRRRARRPRSQPRPEEDFLEVEDNWCWQGLDPYEDVWVWMCMIFFVLWTLYLCSS</sequence>
<keyword evidence="12" id="KW-1185">Reference proteome</keyword>
<evidence type="ECO:0000256" key="2">
    <source>
        <dbReference type="ARBA" id="ARBA00022692"/>
    </source>
</evidence>
<keyword evidence="5" id="KW-0862">Zinc</keyword>
<feature type="transmembrane region" description="Helical" evidence="9">
    <location>
        <begin position="462"/>
        <end position="479"/>
    </location>
</feature>
<name>A0A7J7XW37_PIPKU</name>
<organism evidence="11 12">
    <name type="scientific">Pipistrellus kuhlii</name>
    <name type="common">Kuhl's pipistrelle</name>
    <dbReference type="NCBI Taxonomy" id="59472"/>
    <lineage>
        <taxon>Eukaryota</taxon>
        <taxon>Metazoa</taxon>
        <taxon>Chordata</taxon>
        <taxon>Craniata</taxon>
        <taxon>Vertebrata</taxon>
        <taxon>Euteleostomi</taxon>
        <taxon>Mammalia</taxon>
        <taxon>Eutheria</taxon>
        <taxon>Laurasiatheria</taxon>
        <taxon>Chiroptera</taxon>
        <taxon>Yangochiroptera</taxon>
        <taxon>Vespertilionidae</taxon>
        <taxon>Pipistrellus</taxon>
    </lineage>
</organism>
<dbReference type="GO" id="GO:0006612">
    <property type="term" value="P:protein targeting to membrane"/>
    <property type="evidence" value="ECO:0007669"/>
    <property type="project" value="TreeGrafter"/>
</dbReference>
<evidence type="ECO:0000256" key="5">
    <source>
        <dbReference type="ARBA" id="ARBA00022833"/>
    </source>
</evidence>
<evidence type="ECO:0000256" key="9">
    <source>
        <dbReference type="SAM" id="Phobius"/>
    </source>
</evidence>